<evidence type="ECO:0000313" key="2">
    <source>
        <dbReference type="Proteomes" id="UP000598633"/>
    </source>
</evidence>
<dbReference type="Pfam" id="PF22478">
    <property type="entry name" value="DUF6982"/>
    <property type="match status" value="1"/>
</dbReference>
<proteinExistence type="predicted"/>
<protein>
    <submittedName>
        <fullName evidence="1">Uncharacterized protein</fullName>
    </submittedName>
</protein>
<sequence>MEESSSVEVVLRFRDGHLTRAVLTRDFTPLDFAVEAESEDGEKLQVNISDLKAVFFLKDPGRREAELQIGAVIGDPPPGAPSRVEFFDGEIIHGHVKEYRMENSGFFLYPTSPESNNQKIFVVARSINTLSLEG</sequence>
<dbReference type="EMBL" id="JACXWA010000089">
    <property type="protein sequence ID" value="MBD3870792.1"/>
    <property type="molecule type" value="Genomic_DNA"/>
</dbReference>
<gene>
    <name evidence="1" type="ORF">IFJ97_05465</name>
</gene>
<dbReference type="AlphaFoldDB" id="A0A8J6XXJ1"/>
<dbReference type="InterPro" id="IPR054251">
    <property type="entry name" value="DUF6982"/>
</dbReference>
<accession>A0A8J6XXJ1</accession>
<evidence type="ECO:0000313" key="1">
    <source>
        <dbReference type="EMBL" id="MBD3870792.1"/>
    </source>
</evidence>
<comment type="caution">
    <text evidence="1">The sequence shown here is derived from an EMBL/GenBank/DDBJ whole genome shotgun (WGS) entry which is preliminary data.</text>
</comment>
<dbReference type="Proteomes" id="UP000598633">
    <property type="component" value="Unassembled WGS sequence"/>
</dbReference>
<name>A0A8J6XXJ1_9BACT</name>
<reference evidence="1 2" key="1">
    <citation type="submission" date="2020-08" db="EMBL/GenBank/DDBJ databases">
        <title>Acidobacteriota in marine sediments use diverse sulfur dissimilation pathways.</title>
        <authorList>
            <person name="Wasmund K."/>
        </authorList>
    </citation>
    <scope>NUCLEOTIDE SEQUENCE [LARGE SCALE GENOMIC DNA]</scope>
    <source>
        <strain evidence="1">MAG AM3-A</strain>
    </source>
</reference>
<organism evidence="1 2">
    <name type="scientific">Candidatus Sulfomarinibacter kjeldsenii</name>
    <dbReference type="NCBI Taxonomy" id="2885994"/>
    <lineage>
        <taxon>Bacteria</taxon>
        <taxon>Pseudomonadati</taxon>
        <taxon>Acidobacteriota</taxon>
        <taxon>Thermoanaerobaculia</taxon>
        <taxon>Thermoanaerobaculales</taxon>
        <taxon>Candidatus Sulfomarinibacteraceae</taxon>
        <taxon>Candidatus Sulfomarinibacter</taxon>
    </lineage>
</organism>